<name>A0A4R1B6H4_9PROT</name>
<sequence length="518" mass="56200">MSDGNRRGDDDDEVASARQLLADLSKARDFPALSQVISKVNHIASSETSRTDDLTESILKDVALTNKLLRVVNSVNYKQRGAGAVSTVSRAIVILGYDVVRDTALSLMLFDHLANHAQADELKAEAVESFYCGLLGRALAARSGLRDNEEVLICSLFRNLGRMMCRLHFYDKSKEVEALIAEQGLSEAAASRRVFGIAYDDFGQAIGRHWHLPNNLLQGMAPLPPGSARAVGAEVPRLQVMANLAHDVYQATRDTAPEETRSAYAELMKRYGEVVHLQTDEIDELVHQAGAVMEKDAALLQVDIRSSPMLARLLSQTEPAADAAGEPAAPAEETAAQADEPGEAEAADPTTILITGMQDLTNLLLEDARPADVLHVAAELLYRSKCFDNVLISTIAASGKELVGRIGLGPNAERQKAAFRIPLAFAPDVFHVAVSKNADLLIADTLADSIRGRIPAWYTEKIGARSFLLLPITVNNRTVAVLYADKRDASLQLTPQTLGLVKALRNQITLALRQKSIQ</sequence>
<dbReference type="InterPro" id="IPR029016">
    <property type="entry name" value="GAF-like_dom_sf"/>
</dbReference>
<reference evidence="3 4" key="1">
    <citation type="submission" date="2019-03" db="EMBL/GenBank/DDBJ databases">
        <title>Genome sequence of Thiobacillaceae bacterium LSR1, a sulfur-oxidizing bacterium isolated from freshwater sediment.</title>
        <authorList>
            <person name="Li S."/>
        </authorList>
    </citation>
    <scope>NUCLEOTIDE SEQUENCE [LARGE SCALE GENOMIC DNA]</scope>
    <source>
        <strain evidence="3 4">LSR1</strain>
    </source>
</reference>
<feature type="domain" description="HDOD" evidence="2">
    <location>
        <begin position="30"/>
        <end position="226"/>
    </location>
</feature>
<protein>
    <submittedName>
        <fullName evidence="3">HDOD domain-containing protein</fullName>
    </submittedName>
</protein>
<dbReference type="InterPro" id="IPR003018">
    <property type="entry name" value="GAF"/>
</dbReference>
<organism evidence="3 4">
    <name type="scientific">Parasulfuritortus cantonensis</name>
    <dbReference type="NCBI Taxonomy" id="2528202"/>
    <lineage>
        <taxon>Bacteria</taxon>
        <taxon>Pseudomonadati</taxon>
        <taxon>Pseudomonadota</taxon>
        <taxon>Betaproteobacteria</taxon>
        <taxon>Nitrosomonadales</taxon>
        <taxon>Thiobacillaceae</taxon>
        <taxon>Parasulfuritortus</taxon>
    </lineage>
</organism>
<dbReference type="Gene3D" id="3.30.450.40">
    <property type="match status" value="1"/>
</dbReference>
<keyword evidence="4" id="KW-1185">Reference proteome</keyword>
<dbReference type="PANTHER" id="PTHR33525:SF3">
    <property type="entry name" value="RIBONUCLEASE Y"/>
    <property type="match status" value="1"/>
</dbReference>
<dbReference type="PROSITE" id="PS51833">
    <property type="entry name" value="HDOD"/>
    <property type="match status" value="1"/>
</dbReference>
<dbReference type="RefSeq" id="WP_131448322.1">
    <property type="nucleotide sequence ID" value="NZ_SJZB01000045.1"/>
</dbReference>
<feature type="compositionally biased region" description="Low complexity" evidence="1">
    <location>
        <begin position="317"/>
        <end position="339"/>
    </location>
</feature>
<evidence type="ECO:0000313" key="4">
    <source>
        <dbReference type="Proteomes" id="UP000295443"/>
    </source>
</evidence>
<dbReference type="SUPFAM" id="SSF109604">
    <property type="entry name" value="HD-domain/PDEase-like"/>
    <property type="match status" value="1"/>
</dbReference>
<dbReference type="EMBL" id="SJZB01000045">
    <property type="protein sequence ID" value="TCJ12287.1"/>
    <property type="molecule type" value="Genomic_DNA"/>
</dbReference>
<gene>
    <name evidence="3" type="ORF">EZJ19_13210</name>
</gene>
<dbReference type="OrthoDB" id="9791419at2"/>
<feature type="region of interest" description="Disordered" evidence="1">
    <location>
        <begin position="316"/>
        <end position="344"/>
    </location>
</feature>
<dbReference type="Proteomes" id="UP000295443">
    <property type="component" value="Unassembled WGS sequence"/>
</dbReference>
<dbReference type="AlphaFoldDB" id="A0A4R1B6H4"/>
<dbReference type="Gene3D" id="1.10.3210.10">
    <property type="entry name" value="Hypothetical protein af1432"/>
    <property type="match status" value="1"/>
</dbReference>
<dbReference type="Pfam" id="PF01590">
    <property type="entry name" value="GAF"/>
    <property type="match status" value="1"/>
</dbReference>
<evidence type="ECO:0000259" key="2">
    <source>
        <dbReference type="PROSITE" id="PS51833"/>
    </source>
</evidence>
<evidence type="ECO:0000313" key="3">
    <source>
        <dbReference type="EMBL" id="TCJ12287.1"/>
    </source>
</evidence>
<evidence type="ECO:0000256" key="1">
    <source>
        <dbReference type="SAM" id="MobiDB-lite"/>
    </source>
</evidence>
<comment type="caution">
    <text evidence="3">The sequence shown here is derived from an EMBL/GenBank/DDBJ whole genome shotgun (WGS) entry which is preliminary data.</text>
</comment>
<accession>A0A4R1B6H4</accession>
<dbReference type="InterPro" id="IPR052340">
    <property type="entry name" value="RNase_Y/CdgJ"/>
</dbReference>
<dbReference type="Pfam" id="PF08668">
    <property type="entry name" value="HDOD"/>
    <property type="match status" value="1"/>
</dbReference>
<dbReference type="InterPro" id="IPR013976">
    <property type="entry name" value="HDOD"/>
</dbReference>
<dbReference type="SUPFAM" id="SSF55781">
    <property type="entry name" value="GAF domain-like"/>
    <property type="match status" value="1"/>
</dbReference>
<proteinExistence type="predicted"/>
<dbReference type="PANTHER" id="PTHR33525">
    <property type="match status" value="1"/>
</dbReference>